<dbReference type="InterPro" id="IPR001001">
    <property type="entry name" value="DNA_polIII_beta"/>
</dbReference>
<evidence type="ECO:0000259" key="11">
    <source>
        <dbReference type="Pfam" id="PF02767"/>
    </source>
</evidence>
<comment type="subcellular location">
    <subcellularLocation>
        <location evidence="1 9">Cytoplasm</location>
    </subcellularLocation>
</comment>
<dbReference type="GO" id="GO:0003677">
    <property type="term" value="F:DNA binding"/>
    <property type="evidence" value="ECO:0007669"/>
    <property type="project" value="UniProtKB-UniRule"/>
</dbReference>
<evidence type="ECO:0000259" key="10">
    <source>
        <dbReference type="Pfam" id="PF00712"/>
    </source>
</evidence>
<comment type="subunit">
    <text evidence="9">Forms a ring-shaped head-to-tail homodimer around DNA.</text>
</comment>
<dbReference type="Pfam" id="PF02768">
    <property type="entry name" value="DNA_pol3_beta_3"/>
    <property type="match status" value="1"/>
</dbReference>
<dbReference type="PANTHER" id="PTHR30478:SF0">
    <property type="entry name" value="BETA SLIDING CLAMP"/>
    <property type="match status" value="1"/>
</dbReference>
<evidence type="ECO:0000256" key="1">
    <source>
        <dbReference type="ARBA" id="ARBA00004496"/>
    </source>
</evidence>
<evidence type="ECO:0000256" key="8">
    <source>
        <dbReference type="ARBA" id="ARBA00023125"/>
    </source>
</evidence>
<comment type="function">
    <text evidence="9">Confers DNA tethering and processivity to DNA polymerases and other proteins. Acts as a clamp, forming a ring around DNA (a reaction catalyzed by the clamp-loading complex) which diffuses in an ATP-independent manner freely and bidirectionally along dsDNA. Initially characterized for its ability to contact the catalytic subunit of DNA polymerase III (Pol III), a complex, multichain enzyme responsible for most of the replicative synthesis in bacteria; Pol III exhibits 3'-5' exonuclease proofreading activity. The beta chain is required for initiation of replication as well as for processivity of DNA replication.</text>
</comment>
<comment type="caution">
    <text evidence="13">The sequence shown here is derived from an EMBL/GenBank/DDBJ whole genome shotgun (WGS) entry which is preliminary data.</text>
</comment>
<dbReference type="SMART" id="SM00480">
    <property type="entry name" value="POL3Bc"/>
    <property type="match status" value="1"/>
</dbReference>
<dbReference type="PIRSF" id="PIRSF000804">
    <property type="entry name" value="DNA_pol_III_b"/>
    <property type="match status" value="1"/>
</dbReference>
<evidence type="ECO:0000256" key="9">
    <source>
        <dbReference type="PIRNR" id="PIRNR000804"/>
    </source>
</evidence>
<dbReference type="SUPFAM" id="SSF55979">
    <property type="entry name" value="DNA clamp"/>
    <property type="match status" value="3"/>
</dbReference>
<name>A0A832QCJ5_9BACT</name>
<accession>A0A832QCJ5</accession>
<gene>
    <name evidence="13" type="primary">dnaN</name>
    <name evidence="13" type="ORF">GX533_02895</name>
</gene>
<dbReference type="Gene3D" id="3.70.10.10">
    <property type="match status" value="1"/>
</dbReference>
<protein>
    <recommendedName>
        <fullName evidence="9">Beta sliding clamp</fullName>
    </recommendedName>
</protein>
<keyword evidence="4 9" id="KW-0808">Transferase</keyword>
<dbReference type="Pfam" id="PF00712">
    <property type="entry name" value="DNA_pol3_beta"/>
    <property type="match status" value="1"/>
</dbReference>
<evidence type="ECO:0000256" key="2">
    <source>
        <dbReference type="ARBA" id="ARBA00010752"/>
    </source>
</evidence>
<evidence type="ECO:0000256" key="5">
    <source>
        <dbReference type="ARBA" id="ARBA00022695"/>
    </source>
</evidence>
<dbReference type="PANTHER" id="PTHR30478">
    <property type="entry name" value="DNA POLYMERASE III SUBUNIT BETA"/>
    <property type="match status" value="1"/>
</dbReference>
<dbReference type="GO" id="GO:0008408">
    <property type="term" value="F:3'-5' exonuclease activity"/>
    <property type="evidence" value="ECO:0007669"/>
    <property type="project" value="InterPro"/>
</dbReference>
<evidence type="ECO:0000256" key="4">
    <source>
        <dbReference type="ARBA" id="ARBA00022679"/>
    </source>
</evidence>
<dbReference type="CDD" id="cd00140">
    <property type="entry name" value="beta_clamp"/>
    <property type="match status" value="1"/>
</dbReference>
<proteinExistence type="inferred from homology"/>
<keyword evidence="3 9" id="KW-0963">Cytoplasm</keyword>
<dbReference type="GO" id="GO:0009360">
    <property type="term" value="C:DNA polymerase III complex"/>
    <property type="evidence" value="ECO:0007669"/>
    <property type="project" value="InterPro"/>
</dbReference>
<evidence type="ECO:0000256" key="3">
    <source>
        <dbReference type="ARBA" id="ARBA00022490"/>
    </source>
</evidence>
<dbReference type="InterPro" id="IPR022635">
    <property type="entry name" value="DNA_polIII_beta_C"/>
</dbReference>
<dbReference type="GO" id="GO:0005737">
    <property type="term" value="C:cytoplasm"/>
    <property type="evidence" value="ECO:0007669"/>
    <property type="project" value="UniProtKB-SubCell"/>
</dbReference>
<dbReference type="Proteomes" id="UP000576550">
    <property type="component" value="Unassembled WGS sequence"/>
</dbReference>
<evidence type="ECO:0000256" key="7">
    <source>
        <dbReference type="ARBA" id="ARBA00022932"/>
    </source>
</evidence>
<evidence type="ECO:0000313" key="13">
    <source>
        <dbReference type="EMBL" id="HHX99594.1"/>
    </source>
</evidence>
<feature type="domain" description="DNA polymerase III beta sliding clamp central" evidence="11">
    <location>
        <begin position="130"/>
        <end position="248"/>
    </location>
</feature>
<dbReference type="NCBIfam" id="TIGR00663">
    <property type="entry name" value="dnan"/>
    <property type="match status" value="1"/>
</dbReference>
<organism evidence="13 14">
    <name type="scientific">Candidatus Dojkabacteria bacterium</name>
    <dbReference type="NCBI Taxonomy" id="2099670"/>
    <lineage>
        <taxon>Bacteria</taxon>
        <taxon>Candidatus Dojkabacteria</taxon>
    </lineage>
</organism>
<dbReference type="InterPro" id="IPR046938">
    <property type="entry name" value="DNA_clamp_sf"/>
</dbReference>
<keyword evidence="5 9" id="KW-0548">Nucleotidyltransferase</keyword>
<dbReference type="InterPro" id="IPR022637">
    <property type="entry name" value="DNA_polIII_beta_cen"/>
</dbReference>
<dbReference type="AlphaFoldDB" id="A0A832QCJ5"/>
<comment type="similarity">
    <text evidence="2 9">Belongs to the beta sliding clamp family.</text>
</comment>
<evidence type="ECO:0000256" key="6">
    <source>
        <dbReference type="ARBA" id="ARBA00022705"/>
    </source>
</evidence>
<evidence type="ECO:0000259" key="12">
    <source>
        <dbReference type="Pfam" id="PF02768"/>
    </source>
</evidence>
<reference evidence="13 14" key="1">
    <citation type="journal article" date="2020" name="Biotechnol. Biofuels">
        <title>New insights from the biogas microbiome by comprehensive genome-resolved metagenomics of nearly 1600 species originating from multiple anaerobic digesters.</title>
        <authorList>
            <person name="Campanaro S."/>
            <person name="Treu L."/>
            <person name="Rodriguez-R L.M."/>
            <person name="Kovalovszki A."/>
            <person name="Ziels R.M."/>
            <person name="Maus I."/>
            <person name="Zhu X."/>
            <person name="Kougias P.G."/>
            <person name="Basile A."/>
            <person name="Luo G."/>
            <person name="Schluter A."/>
            <person name="Konstantinidis K.T."/>
            <person name="Angelidaki I."/>
        </authorList>
    </citation>
    <scope>NUCLEOTIDE SEQUENCE [LARGE SCALE GENOMIC DNA]</scope>
    <source>
        <strain evidence="13">AS05jafATM_89</strain>
    </source>
</reference>
<evidence type="ECO:0000313" key="14">
    <source>
        <dbReference type="Proteomes" id="UP000576550"/>
    </source>
</evidence>
<dbReference type="EMBL" id="DUTP01000005">
    <property type="protein sequence ID" value="HHX99594.1"/>
    <property type="molecule type" value="Genomic_DNA"/>
</dbReference>
<keyword evidence="7 9" id="KW-0239">DNA-directed DNA polymerase</keyword>
<keyword evidence="6 9" id="KW-0235">DNA replication</keyword>
<feature type="domain" description="DNA polymerase III beta sliding clamp C-terminal" evidence="12">
    <location>
        <begin position="250"/>
        <end position="372"/>
    </location>
</feature>
<dbReference type="GO" id="GO:0003887">
    <property type="term" value="F:DNA-directed DNA polymerase activity"/>
    <property type="evidence" value="ECO:0007669"/>
    <property type="project" value="UniProtKB-UniRule"/>
</dbReference>
<feature type="domain" description="DNA polymerase III beta sliding clamp N-terminal" evidence="10">
    <location>
        <begin position="1"/>
        <end position="118"/>
    </location>
</feature>
<keyword evidence="8" id="KW-0238">DNA-binding</keyword>
<dbReference type="GO" id="GO:0006271">
    <property type="term" value="P:DNA strand elongation involved in DNA replication"/>
    <property type="evidence" value="ECO:0007669"/>
    <property type="project" value="TreeGrafter"/>
</dbReference>
<sequence>MKFSCNQDTFSKYLNIVSRIVTSKPGLPILSNIYFESDKGKLKLKTTDLELSISTWIGADIQEDGKITVPAKQLSEFVNSIPEEKVDIEVNKQNFDISTSNNNASFNTMPSDDFPNIPSIDDKEKFFVRIKKTDIVQAVSRVAFAAAGDDIKPVLTGVKVEVDDDIVSFVATDGLRLSKQSFKVEKSGEKKSFLVPVRAFQELTYIISELDTDEEWVNVYLLEDKNQVLFRLADVDLISRLIDGEFPEYKQIIPTGFTTKCVIKRDDFLNSLKIVNIIARSVLGNKMILDINSKDGKITLSAVQSDLGKNQSVFEGNIEGENLKIAFSARLLADILNHIDADEISFECTDPVKPGVFKIEGDKEFVHLVMPMML</sequence>
<dbReference type="Pfam" id="PF02767">
    <property type="entry name" value="DNA_pol3_beta_2"/>
    <property type="match status" value="1"/>
</dbReference>
<dbReference type="Gene3D" id="3.10.150.10">
    <property type="entry name" value="DNA Polymerase III, subunit A, domain 2"/>
    <property type="match status" value="1"/>
</dbReference>
<dbReference type="InterPro" id="IPR022634">
    <property type="entry name" value="DNA_polIII_beta_N"/>
</dbReference>